<organism evidence="2 3">
    <name type="scientific">Trichoderma asperellum (strain ATCC 204424 / CBS 433.97 / NBRC 101777)</name>
    <dbReference type="NCBI Taxonomy" id="1042311"/>
    <lineage>
        <taxon>Eukaryota</taxon>
        <taxon>Fungi</taxon>
        <taxon>Dikarya</taxon>
        <taxon>Ascomycota</taxon>
        <taxon>Pezizomycotina</taxon>
        <taxon>Sordariomycetes</taxon>
        <taxon>Hypocreomycetidae</taxon>
        <taxon>Hypocreales</taxon>
        <taxon>Hypocreaceae</taxon>
        <taxon>Trichoderma</taxon>
    </lineage>
</organism>
<dbReference type="Proteomes" id="UP000240493">
    <property type="component" value="Unassembled WGS sequence"/>
</dbReference>
<gene>
    <name evidence="2" type="ORF">M441DRAFT_194185</name>
</gene>
<dbReference type="EMBL" id="KZ679262">
    <property type="protein sequence ID" value="PTB40937.1"/>
    <property type="molecule type" value="Genomic_DNA"/>
</dbReference>
<keyword evidence="3" id="KW-1185">Reference proteome</keyword>
<evidence type="ECO:0000313" key="3">
    <source>
        <dbReference type="Proteomes" id="UP000240493"/>
    </source>
</evidence>
<dbReference type="OrthoDB" id="4897285at2759"/>
<feature type="transmembrane region" description="Helical" evidence="1">
    <location>
        <begin position="1207"/>
        <end position="1227"/>
    </location>
</feature>
<keyword evidence="1" id="KW-0472">Membrane</keyword>
<name>A0A2T3Z800_TRIA4</name>
<sequence length="1384" mass="158718">MTYASFGREGITATASAYGHLLQITRYFGNKPSGFFCVDLPHISNPFYVKTRMENLQSSSKDFTKGMRLLFHDAKESKSWIPDGEIPAMSFIQDRWPSFITHTPIFDLKIQYYIFDNTVYQTYIFTLKDKLSLPQLVPVLAISVKLLLRNLNFMEDNDENKREGSHFNYGYREWNDGHSIMRKHEIRSSGQAGRDVVALSISPFLNGRRQKITLAEHGGVDGYCTIQPDAQALNDLKNDRKLEVTLAYTLELSSSNSLDDMLQPVYSAYYSSFQKIIGTPLATIPFTQDEHLNFTIRRNLEHILSVCCIPIRKLLRDVPPAHGSSANHIHTREVPPPLIALTCGDISGHRVEPSASFYAFQFILGLLEYFKNARQNCACASENRSLCKKYGCGMYSRVRDACLGHLKWICHCYAQREMGPVRHSIPSFWASGKAISDWENKFGLSQSPLTTIIFQVIKAGSFCQTIADEDLRRDIAADFKDIIRHFILGLHRNKKRSEYVFPRFREEMPQTFYTSDHAKFWWAIKSAEVILGSNSYLNPSSSMKIAKSEISYSSNDIQRSIHKNFIAENPDAASTLTTVSRSLSKNEYLLGIDDTVLFYTMDNGLFDKPKAIQDESDIWGSKIDAWENTVNYQALSTEVGHDAARSRPLQLALATIISANNKCIGSQSAEDTYKDAKSVLLSSTSPNGLFPGQLDKDYQPTLFDRQSARDLFWHTTFEIPYILWKYRAPVFTNKGVVTQSLKKSLHKIAQRMEKILDHQDAMARAPRSLSNIMEISDEWLYHEPSFFNGPHNLSDAAMRNFCKTHDALYGSVIQKAIENKLNDQDNISIPIDRTVEEGYIIDVPKKDQVEDATGRYWHLEFVQTKNVKHIIKRERTSTSAKKRFLYFRPLTLATALACYIASSEQEAISAYFDRHASYSRYFLGETTAALNKWVTELHLPFYRITKKNLSVPMHANLPNVITLPGEGSEENLHWISRTTMSFRVDGDIFDRFWTCHFIEYNQWKMNKEGGIASDIIKIANKKIGASQGGPWRQRKVLELVLLDMMLDEMLDAAKQILLDVQGRVEKHLKLATRQQDGDETALISAISDRFNLIDKLDNNTFQHLSHLWNDLRRILQVIKDELYENLKTIQLWTDRGKEQGRDKPRWTANDERKYRRAIFKLQESNGQKIHELYRFITTITYFDTALTKKIENVRNERDYRGNNDIRLFTYVTVVFVPLSFGTSLYSMSGSPSPQTIVHMVITAAVALLVTTFALVNANLLDKGLRPIFNGASRISESVAKPAYHGIFISVHWITKLLYDKLVDPVFYLLARYLFIPLFYKLKRSEFLLPEAIEDIVGLIKRLKPVAKAYKNWKQKEEAEAIESEMQNRVNIQELFRQSDSSMES</sequence>
<reference evidence="2 3" key="1">
    <citation type="submission" date="2016-07" db="EMBL/GenBank/DDBJ databases">
        <title>Multiple horizontal gene transfer events from other fungi enriched the ability of initially mycotrophic Trichoderma (Ascomycota) to feed on dead plant biomass.</title>
        <authorList>
            <consortium name="DOE Joint Genome Institute"/>
            <person name="Aerts A."/>
            <person name="Atanasova L."/>
            <person name="Chenthamara K."/>
            <person name="Zhang J."/>
            <person name="Grujic M."/>
            <person name="Henrissat B."/>
            <person name="Kuo A."/>
            <person name="Salamov A."/>
            <person name="Lipzen A."/>
            <person name="Labutti K."/>
            <person name="Barry K."/>
            <person name="Miao Y."/>
            <person name="Rahimi M.J."/>
            <person name="Shen Q."/>
            <person name="Grigoriev I.V."/>
            <person name="Kubicek C.P."/>
            <person name="Druzhinina I.S."/>
        </authorList>
    </citation>
    <scope>NUCLEOTIDE SEQUENCE [LARGE SCALE GENOMIC DNA]</scope>
    <source>
        <strain evidence="2 3">CBS 433.97</strain>
    </source>
</reference>
<dbReference type="STRING" id="1042311.A0A2T3Z800"/>
<keyword evidence="1" id="KW-1133">Transmembrane helix</keyword>
<proteinExistence type="predicted"/>
<feature type="transmembrane region" description="Helical" evidence="1">
    <location>
        <begin position="1239"/>
        <end position="1260"/>
    </location>
</feature>
<protein>
    <submittedName>
        <fullName evidence="2">Uncharacterized protein</fullName>
    </submittedName>
</protein>
<dbReference type="Gene3D" id="1.20.58.340">
    <property type="entry name" value="Magnesium transport protein CorA, transmembrane region"/>
    <property type="match status" value="1"/>
</dbReference>
<keyword evidence="1" id="KW-0812">Transmembrane</keyword>
<evidence type="ECO:0000256" key="1">
    <source>
        <dbReference type="SAM" id="Phobius"/>
    </source>
</evidence>
<evidence type="ECO:0000313" key="2">
    <source>
        <dbReference type="EMBL" id="PTB40937.1"/>
    </source>
</evidence>
<accession>A0A2T3Z800</accession>